<dbReference type="Pfam" id="PF03168">
    <property type="entry name" value="LEA_2"/>
    <property type="match status" value="1"/>
</dbReference>
<keyword evidence="3 6" id="KW-1133">Transmembrane helix</keyword>
<dbReference type="InterPro" id="IPR044839">
    <property type="entry name" value="NDR1-like"/>
</dbReference>
<dbReference type="EMBL" id="OZ075128">
    <property type="protein sequence ID" value="CAL4953521.1"/>
    <property type="molecule type" value="Genomic_DNA"/>
</dbReference>
<evidence type="ECO:0000256" key="2">
    <source>
        <dbReference type="ARBA" id="ARBA00022692"/>
    </source>
</evidence>
<protein>
    <recommendedName>
        <fullName evidence="7">Late embryogenesis abundant protein LEA-2 subgroup domain-containing protein</fullName>
    </recommendedName>
</protein>
<keyword evidence="2 6" id="KW-0812">Transmembrane</keyword>
<sequence length="245" mass="27152">MAAYYEKQQPPPPPPQPQPHLNAAYYGPPIPPPQPAYYPPPPRHRGGPGCLCSLFKVAALAIIALGAATLVLWLIFRPYSLKAYADSATLSRFDLGSGNGNGGGDLLQYNLTVSIRLRNPNRFGIRYDYAEAQAFYDGDRFGFAPLQPFYLDRKSDARITAAFASSAVMDDDDVLRTYRRENGEGFYYIKVRVYSDLSFKVRVFRRHGYKSRISCVLRLPVPAAGANANATPVTTTLGTRCDVDF</sequence>
<evidence type="ECO:0000256" key="3">
    <source>
        <dbReference type="ARBA" id="ARBA00022989"/>
    </source>
</evidence>
<evidence type="ECO:0000256" key="6">
    <source>
        <dbReference type="SAM" id="Phobius"/>
    </source>
</evidence>
<feature type="compositionally biased region" description="Pro residues" evidence="5">
    <location>
        <begin position="9"/>
        <end position="18"/>
    </location>
</feature>
<keyword evidence="4 6" id="KW-0472">Membrane</keyword>
<evidence type="ECO:0000256" key="5">
    <source>
        <dbReference type="SAM" id="MobiDB-lite"/>
    </source>
</evidence>
<dbReference type="GO" id="GO:0016020">
    <property type="term" value="C:membrane"/>
    <property type="evidence" value="ECO:0007669"/>
    <property type="project" value="UniProtKB-SubCell"/>
</dbReference>
<dbReference type="AlphaFoldDB" id="A0ABC8Z4I7"/>
<accession>A0ABC8Z4I7</accession>
<evidence type="ECO:0000313" key="9">
    <source>
        <dbReference type="Proteomes" id="UP001497457"/>
    </source>
</evidence>
<organism evidence="8 9">
    <name type="scientific">Urochloa decumbens</name>
    <dbReference type="NCBI Taxonomy" id="240449"/>
    <lineage>
        <taxon>Eukaryota</taxon>
        <taxon>Viridiplantae</taxon>
        <taxon>Streptophyta</taxon>
        <taxon>Embryophyta</taxon>
        <taxon>Tracheophyta</taxon>
        <taxon>Spermatophyta</taxon>
        <taxon>Magnoliopsida</taxon>
        <taxon>Liliopsida</taxon>
        <taxon>Poales</taxon>
        <taxon>Poaceae</taxon>
        <taxon>PACMAD clade</taxon>
        <taxon>Panicoideae</taxon>
        <taxon>Panicodae</taxon>
        <taxon>Paniceae</taxon>
        <taxon>Melinidinae</taxon>
        <taxon>Urochloa</taxon>
    </lineage>
</organism>
<reference evidence="8" key="1">
    <citation type="submission" date="2024-10" db="EMBL/GenBank/DDBJ databases">
        <authorList>
            <person name="Ryan C."/>
        </authorList>
    </citation>
    <scope>NUCLEOTIDE SEQUENCE [LARGE SCALE GENOMIC DNA]</scope>
</reference>
<evidence type="ECO:0000256" key="4">
    <source>
        <dbReference type="ARBA" id="ARBA00023136"/>
    </source>
</evidence>
<dbReference type="PANTHER" id="PTHR31234:SF61">
    <property type="entry name" value="OS01G0574800 PROTEIN"/>
    <property type="match status" value="1"/>
</dbReference>
<feature type="transmembrane region" description="Helical" evidence="6">
    <location>
        <begin position="54"/>
        <end position="76"/>
    </location>
</feature>
<evidence type="ECO:0000259" key="7">
    <source>
        <dbReference type="Pfam" id="PF03168"/>
    </source>
</evidence>
<keyword evidence="9" id="KW-1185">Reference proteome</keyword>
<evidence type="ECO:0000313" key="8">
    <source>
        <dbReference type="EMBL" id="CAL4953521.1"/>
    </source>
</evidence>
<feature type="region of interest" description="Disordered" evidence="5">
    <location>
        <begin position="1"/>
        <end position="26"/>
    </location>
</feature>
<feature type="domain" description="Late embryogenesis abundant protein LEA-2 subgroup" evidence="7">
    <location>
        <begin position="115"/>
        <end position="194"/>
    </location>
</feature>
<gene>
    <name evidence="8" type="ORF">URODEC1_LOCUS40204</name>
</gene>
<dbReference type="InterPro" id="IPR004864">
    <property type="entry name" value="LEA_2"/>
</dbReference>
<dbReference type="Proteomes" id="UP001497457">
    <property type="component" value="Chromosome 18b"/>
</dbReference>
<name>A0ABC8Z4I7_9POAL</name>
<proteinExistence type="predicted"/>
<evidence type="ECO:0000256" key="1">
    <source>
        <dbReference type="ARBA" id="ARBA00004167"/>
    </source>
</evidence>
<dbReference type="PANTHER" id="PTHR31234">
    <property type="entry name" value="LATE EMBRYOGENESIS ABUNDANT (LEA) HYDROXYPROLINE-RICH GLYCOPROTEIN FAMILY"/>
    <property type="match status" value="1"/>
</dbReference>
<comment type="subcellular location">
    <subcellularLocation>
        <location evidence="1">Membrane</location>
        <topology evidence="1">Single-pass membrane protein</topology>
    </subcellularLocation>
</comment>